<organism evidence="4 5">
    <name type="scientific">Canavalia gladiata</name>
    <name type="common">Sword bean</name>
    <name type="synonym">Dolichos gladiatus</name>
    <dbReference type="NCBI Taxonomy" id="3824"/>
    <lineage>
        <taxon>Eukaryota</taxon>
        <taxon>Viridiplantae</taxon>
        <taxon>Streptophyta</taxon>
        <taxon>Embryophyta</taxon>
        <taxon>Tracheophyta</taxon>
        <taxon>Spermatophyta</taxon>
        <taxon>Magnoliopsida</taxon>
        <taxon>eudicotyledons</taxon>
        <taxon>Gunneridae</taxon>
        <taxon>Pentapetalae</taxon>
        <taxon>rosids</taxon>
        <taxon>fabids</taxon>
        <taxon>Fabales</taxon>
        <taxon>Fabaceae</taxon>
        <taxon>Papilionoideae</taxon>
        <taxon>50 kb inversion clade</taxon>
        <taxon>NPAAA clade</taxon>
        <taxon>indigoferoid/millettioid clade</taxon>
        <taxon>Phaseoleae</taxon>
        <taxon>Canavalia</taxon>
    </lineage>
</organism>
<name>A0AAN9QW43_CANGL</name>
<proteinExistence type="inferred from homology"/>
<dbReference type="PANTHER" id="PTHR31301:SF67">
    <property type="entry name" value="LOB DOMAIN-CONTAINING PROTEIN 22"/>
    <property type="match status" value="1"/>
</dbReference>
<feature type="transmembrane region" description="Helical" evidence="2">
    <location>
        <begin position="404"/>
        <end position="426"/>
    </location>
</feature>
<comment type="caution">
    <text evidence="4">The sequence shown here is derived from an EMBL/GenBank/DDBJ whole genome shotgun (WGS) entry which is preliminary data.</text>
</comment>
<keyword evidence="5" id="KW-1185">Reference proteome</keyword>
<feature type="transmembrane region" description="Helical" evidence="2">
    <location>
        <begin position="500"/>
        <end position="520"/>
    </location>
</feature>
<evidence type="ECO:0000313" key="5">
    <source>
        <dbReference type="Proteomes" id="UP001367508"/>
    </source>
</evidence>
<keyword evidence="2" id="KW-0812">Transmembrane</keyword>
<keyword evidence="2" id="KW-0472">Membrane</keyword>
<comment type="similarity">
    <text evidence="1">Belongs to the LOB domain-containing protein family.</text>
</comment>
<sequence length="559" mass="62157">MINNNSSSSNISTITRNGNSTTQACAACKYQRRKCAPDCILAPYFPHDRQRQFLNAHKLFGVSNITKIIKYLDPHDKDQAMRTIIYQSDMRATDPVGGCYRYIQDLQAQIEYYRAELELVLQQLAIFRAQAQAQAQAHHHQQQHQQHHHHSIYAPTTLNADGEVMNNVAGNGDPLSLYNHPHQPPPLVSATTPHYQYLPQQDQYIMVHENDNSSQNSNTNLLHDHINTWAMQNSVSLSSLSLHGHSSNVSDDYDHKPVLDMQSDERSELGFESEELLHRSDEAVLFKIDDAVIKAESDCIQQPQDHDLKGSGRLKWSSLRALVDRLKATGHKLKTYLMYHGSQSKLRTIDIQCMCYLGSFSPISIVDLRTEEDCVVQRALSDLSILDLDVPYTLSLVAFAATEILVIIWAMISVTWQIVSVPATIASKYIQRGRERIMGQGSLDLGIWYPTAFGSDPIHCEPSFSFPLHIPFIIKILSLTCIHRFQFQVVCLNMAIKPTVALRAILVGGIAAFAKIAGVMKAAGGAKMGAAAAAMTAAATAAMAGSKQEQKDASQQPPK</sequence>
<dbReference type="PANTHER" id="PTHR31301">
    <property type="entry name" value="LOB DOMAIN-CONTAINING PROTEIN 4-RELATED"/>
    <property type="match status" value="1"/>
</dbReference>
<evidence type="ECO:0000313" key="4">
    <source>
        <dbReference type="EMBL" id="KAK7349251.1"/>
    </source>
</evidence>
<dbReference type="PROSITE" id="PS50891">
    <property type="entry name" value="LOB"/>
    <property type="match status" value="1"/>
</dbReference>
<keyword evidence="2" id="KW-1133">Transmembrane helix</keyword>
<dbReference type="AlphaFoldDB" id="A0AAN9QW43"/>
<evidence type="ECO:0000256" key="1">
    <source>
        <dbReference type="ARBA" id="ARBA00005474"/>
    </source>
</evidence>
<accession>A0AAN9QW43</accession>
<protein>
    <recommendedName>
        <fullName evidence="3">LOB domain-containing protein</fullName>
    </recommendedName>
</protein>
<dbReference type="InterPro" id="IPR004883">
    <property type="entry name" value="LOB"/>
</dbReference>
<dbReference type="EMBL" id="JAYMYQ010000002">
    <property type="protein sequence ID" value="KAK7349251.1"/>
    <property type="molecule type" value="Genomic_DNA"/>
</dbReference>
<dbReference type="Pfam" id="PF03195">
    <property type="entry name" value="LOB"/>
    <property type="match status" value="1"/>
</dbReference>
<feature type="domain" description="LOB" evidence="3">
    <location>
        <begin position="23"/>
        <end position="124"/>
    </location>
</feature>
<evidence type="ECO:0000259" key="3">
    <source>
        <dbReference type="PROSITE" id="PS50891"/>
    </source>
</evidence>
<dbReference type="Proteomes" id="UP001367508">
    <property type="component" value="Unassembled WGS sequence"/>
</dbReference>
<evidence type="ECO:0000256" key="2">
    <source>
        <dbReference type="SAM" id="Phobius"/>
    </source>
</evidence>
<reference evidence="4 5" key="1">
    <citation type="submission" date="2024-01" db="EMBL/GenBank/DDBJ databases">
        <title>The genomes of 5 underutilized Papilionoideae crops provide insights into root nodulation and disease resistanc.</title>
        <authorList>
            <person name="Jiang F."/>
        </authorList>
    </citation>
    <scope>NUCLEOTIDE SEQUENCE [LARGE SCALE GENOMIC DNA]</scope>
    <source>
        <strain evidence="4">LVBAO_FW01</strain>
        <tissue evidence="4">Leaves</tissue>
    </source>
</reference>
<gene>
    <name evidence="4" type="ORF">VNO77_06468</name>
</gene>